<dbReference type="Proteomes" id="UP000386466">
    <property type="component" value="Unassembled WGS sequence"/>
</dbReference>
<keyword evidence="2" id="KW-1185">Reference proteome</keyword>
<protein>
    <submittedName>
        <fullName evidence="1">Uncharacterized protein</fullName>
    </submittedName>
</protein>
<dbReference type="EMBL" id="CAAGRJ010025055">
    <property type="protein sequence ID" value="VFV37883.1"/>
    <property type="molecule type" value="Genomic_DNA"/>
</dbReference>
<accession>A0A485P0D2</accession>
<sequence length="81" mass="9599">MAQCGILDYPSAFGHWWQQDLMVFSQWCRSQILLQYLKGQVVILYHYYFKFEYSAMEPSIPGWNMTYEIFNIKVSLCLAAS</sequence>
<proteinExistence type="predicted"/>
<reference evidence="1 2" key="1">
    <citation type="submission" date="2019-01" db="EMBL/GenBank/DDBJ databases">
        <authorList>
            <person name="Alioto T."/>
            <person name="Alioto T."/>
        </authorList>
    </citation>
    <scope>NUCLEOTIDE SEQUENCE [LARGE SCALE GENOMIC DNA]</scope>
</reference>
<name>A0A485P0D2_LYNPA</name>
<evidence type="ECO:0000313" key="2">
    <source>
        <dbReference type="Proteomes" id="UP000386466"/>
    </source>
</evidence>
<gene>
    <name evidence="1" type="ORF">LYPA_23C019534</name>
</gene>
<dbReference type="AlphaFoldDB" id="A0A485P0D2"/>
<organism evidence="1 2">
    <name type="scientific">Lynx pardinus</name>
    <name type="common">Iberian lynx</name>
    <name type="synonym">Felis pardina</name>
    <dbReference type="NCBI Taxonomy" id="191816"/>
    <lineage>
        <taxon>Eukaryota</taxon>
        <taxon>Metazoa</taxon>
        <taxon>Chordata</taxon>
        <taxon>Craniata</taxon>
        <taxon>Vertebrata</taxon>
        <taxon>Euteleostomi</taxon>
        <taxon>Mammalia</taxon>
        <taxon>Eutheria</taxon>
        <taxon>Laurasiatheria</taxon>
        <taxon>Carnivora</taxon>
        <taxon>Feliformia</taxon>
        <taxon>Felidae</taxon>
        <taxon>Felinae</taxon>
        <taxon>Lynx</taxon>
    </lineage>
</organism>
<evidence type="ECO:0000313" key="1">
    <source>
        <dbReference type="EMBL" id="VFV37883.1"/>
    </source>
</evidence>